<feature type="region of interest" description="Disordered" evidence="1">
    <location>
        <begin position="28"/>
        <end position="143"/>
    </location>
</feature>
<keyword evidence="4" id="KW-1185">Reference proteome</keyword>
<protein>
    <recommendedName>
        <fullName evidence="5">LPXTG cell wall anchor domain-containing protein</fullName>
    </recommendedName>
</protein>
<feature type="chain" id="PRO_5032467489" description="LPXTG cell wall anchor domain-containing protein" evidence="2">
    <location>
        <begin position="23"/>
        <end position="368"/>
    </location>
</feature>
<dbReference type="AlphaFoldDB" id="A0A7S8F5A4"/>
<evidence type="ECO:0000313" key="3">
    <source>
        <dbReference type="EMBL" id="QPC99411.1"/>
    </source>
</evidence>
<feature type="signal peptide" evidence="2">
    <location>
        <begin position="1"/>
        <end position="22"/>
    </location>
</feature>
<gene>
    <name evidence="3" type="ORF">IRL76_02195</name>
</gene>
<dbReference type="Proteomes" id="UP000594459">
    <property type="component" value="Chromosome"/>
</dbReference>
<dbReference type="RefSeq" id="WP_200982753.1">
    <property type="nucleotide sequence ID" value="NZ_CP064654.1"/>
</dbReference>
<organism evidence="3 4">
    <name type="scientific">Qipengyuania soli</name>
    <dbReference type="NCBI Taxonomy" id="2782568"/>
    <lineage>
        <taxon>Bacteria</taxon>
        <taxon>Pseudomonadati</taxon>
        <taxon>Pseudomonadota</taxon>
        <taxon>Alphaproteobacteria</taxon>
        <taxon>Sphingomonadales</taxon>
        <taxon>Erythrobacteraceae</taxon>
        <taxon>Qipengyuania</taxon>
    </lineage>
</organism>
<reference evidence="3 4" key="1">
    <citation type="submission" date="2020-11" db="EMBL/GenBank/DDBJ databases">
        <title>The genome sequence of Erythrobacter sp. 6D36.</title>
        <authorList>
            <person name="Liu Y."/>
        </authorList>
    </citation>
    <scope>NUCLEOTIDE SEQUENCE [LARGE SCALE GENOMIC DNA]</scope>
    <source>
        <strain evidence="3 4">6D36</strain>
    </source>
</reference>
<evidence type="ECO:0000313" key="4">
    <source>
        <dbReference type="Proteomes" id="UP000594459"/>
    </source>
</evidence>
<accession>A0A7S8F5A4</accession>
<evidence type="ECO:0008006" key="5">
    <source>
        <dbReference type="Google" id="ProtNLM"/>
    </source>
</evidence>
<dbReference type="KEGG" id="qso:IRL76_02195"/>
<sequence length="368" mass="38779">MKTRFRLPLTALAVTLSAPVMAQQAEDFSLPPAPAPSATQRAQGPVDTESGALPVRPRVISTAAPAPTPTPTPAAATPQEGRVERPVPTTAAPLQTAPQQSRQAPANPQPTPIERQPVVPQEFPAAPSAGPTQPSTAPSPRIDTGIAPAPVTQDASEALPFDWRLLAGVGGALVLLLGGFLFWRRRKAAEVPPEIERPVVASAAPRAAVPAAQALTIRCEAEKLTRSAVYATLKYRLTLVNRTDAAMTDVAIGIDLVSAHAAAPMEEQVATLATPLETRHTLPRIAPRQNVSVEGQVQLPLASAQVIFQGQHPLLVPLMRVRIDGAGEGVLLKTFVVGQGEPDGGRVQPFRLDEAPRSYSPIAQRELA</sequence>
<keyword evidence="2" id="KW-0732">Signal</keyword>
<name>A0A7S8F5A4_9SPHN</name>
<evidence type="ECO:0000256" key="1">
    <source>
        <dbReference type="SAM" id="MobiDB-lite"/>
    </source>
</evidence>
<proteinExistence type="predicted"/>
<evidence type="ECO:0000256" key="2">
    <source>
        <dbReference type="SAM" id="SignalP"/>
    </source>
</evidence>
<feature type="compositionally biased region" description="Polar residues" evidence="1">
    <location>
        <begin position="92"/>
        <end position="106"/>
    </location>
</feature>
<dbReference type="EMBL" id="CP064654">
    <property type="protein sequence ID" value="QPC99411.1"/>
    <property type="molecule type" value="Genomic_DNA"/>
</dbReference>